<feature type="compositionally biased region" description="Low complexity" evidence="1">
    <location>
        <begin position="64"/>
        <end position="75"/>
    </location>
</feature>
<name>A0A1Y2BH92_9FUNG</name>
<evidence type="ECO:0000313" key="2">
    <source>
        <dbReference type="EMBL" id="ORY34136.1"/>
    </source>
</evidence>
<dbReference type="InterPro" id="IPR039136">
    <property type="entry name" value="NUFIP1-like"/>
</dbReference>
<organism evidence="2 3">
    <name type="scientific">Neocallimastix californiae</name>
    <dbReference type="NCBI Taxonomy" id="1754190"/>
    <lineage>
        <taxon>Eukaryota</taxon>
        <taxon>Fungi</taxon>
        <taxon>Fungi incertae sedis</taxon>
        <taxon>Chytridiomycota</taxon>
        <taxon>Chytridiomycota incertae sedis</taxon>
        <taxon>Neocallimastigomycetes</taxon>
        <taxon>Neocallimastigales</taxon>
        <taxon>Neocallimastigaceae</taxon>
        <taxon>Neocallimastix</taxon>
    </lineage>
</organism>
<feature type="compositionally biased region" description="Low complexity" evidence="1">
    <location>
        <begin position="340"/>
        <end position="357"/>
    </location>
</feature>
<dbReference type="AlphaFoldDB" id="A0A1Y2BH92"/>
<feature type="compositionally biased region" description="Basic residues" evidence="1">
    <location>
        <begin position="423"/>
        <end position="437"/>
    </location>
</feature>
<protein>
    <recommendedName>
        <fullName evidence="4">Retrotransposon gag domain-containing protein</fullName>
    </recommendedName>
</protein>
<dbReference type="EMBL" id="MCOG01000157">
    <property type="protein sequence ID" value="ORY34136.1"/>
    <property type="molecule type" value="Genomic_DNA"/>
</dbReference>
<proteinExistence type="predicted"/>
<comment type="caution">
    <text evidence="2">The sequence shown here is derived from an EMBL/GenBank/DDBJ whole genome shotgun (WGS) entry which is preliminary data.</text>
</comment>
<dbReference type="Proteomes" id="UP000193920">
    <property type="component" value="Unassembled WGS sequence"/>
</dbReference>
<dbReference type="PANTHER" id="PTHR13309:SF0">
    <property type="entry name" value="FMR1-INTERACTING PROTEIN NUFIP1"/>
    <property type="match status" value="1"/>
</dbReference>
<evidence type="ECO:0000256" key="1">
    <source>
        <dbReference type="SAM" id="MobiDB-lite"/>
    </source>
</evidence>
<keyword evidence="3" id="KW-1185">Reference proteome</keyword>
<dbReference type="GO" id="GO:0003723">
    <property type="term" value="F:RNA binding"/>
    <property type="evidence" value="ECO:0007669"/>
    <property type="project" value="InterPro"/>
</dbReference>
<reference evidence="2 3" key="1">
    <citation type="submission" date="2016-08" db="EMBL/GenBank/DDBJ databases">
        <title>A Parts List for Fungal Cellulosomes Revealed by Comparative Genomics.</title>
        <authorList>
            <consortium name="DOE Joint Genome Institute"/>
            <person name="Haitjema C.H."/>
            <person name="Gilmore S.P."/>
            <person name="Henske J.K."/>
            <person name="Solomon K.V."/>
            <person name="De Groot R."/>
            <person name="Kuo A."/>
            <person name="Mondo S.J."/>
            <person name="Salamov A.A."/>
            <person name="Labutti K."/>
            <person name="Zhao Z."/>
            <person name="Chiniquy J."/>
            <person name="Barry K."/>
            <person name="Brewer H.M."/>
            <person name="Purvine S.O."/>
            <person name="Wright A.T."/>
            <person name="Boxma B."/>
            <person name="Van Alen T."/>
            <person name="Hackstein J.H."/>
            <person name="Baker S.E."/>
            <person name="Grigoriev I.V."/>
            <person name="O'Malley M.A."/>
        </authorList>
    </citation>
    <scope>NUCLEOTIDE SEQUENCE [LARGE SCALE GENOMIC DNA]</scope>
    <source>
        <strain evidence="2 3">G1</strain>
    </source>
</reference>
<dbReference type="PANTHER" id="PTHR13309">
    <property type="entry name" value="NUCLEAR FRAGILE X MENTAL RETARDATION PROTEIN INTERACTING PROTEIN 1"/>
    <property type="match status" value="1"/>
</dbReference>
<feature type="compositionally biased region" description="Low complexity" evidence="1">
    <location>
        <begin position="393"/>
        <end position="422"/>
    </location>
</feature>
<gene>
    <name evidence="2" type="ORF">LY90DRAFT_68232</name>
</gene>
<sequence>MIQNTDNVNKSEVKEDVSCTIDKENNRVQYLEQMCEKLSKTVDELSQQLKEIQINNTSTEKKTTSSNTETDNTNNNNVQIKYVYMNPPTPKYTFDGRDGRLVYTFIGRCRSHLKAFSDYYNGDERKMLNYVEEGLQGSAAYWYFTTQSEKQYENPNVEQLFKELVKSFYLDSIEDNNEIIAKIKLSGLEQNWENTDEYLYEFSILTKLLKLDDSTKKKILYYQVRPSIRQVLYPLLNNKNWTSDDFIDQIVKCQVHSYYYYAFNLEENYYGREFKSEIRKLLNIDTNTYDNHGSYFDQYQEYYQNMYNGSEGSFDSEEESEYQSQGIDDHEVLENHGFPTTTTTTNNNNNNNNNINYPFNTNSQHIINDKYLYDLNGFRFNNNDNDNDEKSNKSNSESNNGNNNNNNNNNNKNNNNNTNAKNGKGKNKRRKRGKGKGKGNAQGFPNEAIQQINEP</sequence>
<feature type="region of interest" description="Disordered" evidence="1">
    <location>
        <begin position="334"/>
        <end position="357"/>
    </location>
</feature>
<accession>A0A1Y2BH92</accession>
<feature type="region of interest" description="Disordered" evidence="1">
    <location>
        <begin position="382"/>
        <end position="455"/>
    </location>
</feature>
<evidence type="ECO:0008006" key="4">
    <source>
        <dbReference type="Google" id="ProtNLM"/>
    </source>
</evidence>
<dbReference type="GO" id="GO:0000492">
    <property type="term" value="P:box C/D snoRNP assembly"/>
    <property type="evidence" value="ECO:0007669"/>
    <property type="project" value="TreeGrafter"/>
</dbReference>
<feature type="region of interest" description="Disordered" evidence="1">
    <location>
        <begin position="56"/>
        <end position="75"/>
    </location>
</feature>
<evidence type="ECO:0000313" key="3">
    <source>
        <dbReference type="Proteomes" id="UP000193920"/>
    </source>
</evidence>
<dbReference type="GO" id="GO:0005634">
    <property type="term" value="C:nucleus"/>
    <property type="evidence" value="ECO:0007669"/>
    <property type="project" value="TreeGrafter"/>
</dbReference>